<keyword evidence="3" id="KW-1185">Reference proteome</keyword>
<name>A0AAD9YRJ3_COLKA</name>
<feature type="compositionally biased region" description="Basic and acidic residues" evidence="1">
    <location>
        <begin position="117"/>
        <end position="132"/>
    </location>
</feature>
<comment type="caution">
    <text evidence="2">The sequence shown here is derived from an EMBL/GenBank/DDBJ whole genome shotgun (WGS) entry which is preliminary data.</text>
</comment>
<accession>A0AAD9YRJ3</accession>
<evidence type="ECO:0000256" key="1">
    <source>
        <dbReference type="SAM" id="MobiDB-lite"/>
    </source>
</evidence>
<dbReference type="AlphaFoldDB" id="A0AAD9YRJ3"/>
<reference evidence="2" key="1">
    <citation type="submission" date="2023-02" db="EMBL/GenBank/DDBJ databases">
        <title>Colletotrichum kahawae CIFC_Que2 genome sequencing and assembly.</title>
        <authorList>
            <person name="Baroncelli R."/>
        </authorList>
    </citation>
    <scope>NUCLEOTIDE SEQUENCE</scope>
    <source>
        <strain evidence="2">CIFC_Que2</strain>
    </source>
</reference>
<evidence type="ECO:0000313" key="2">
    <source>
        <dbReference type="EMBL" id="KAK2776385.1"/>
    </source>
</evidence>
<dbReference type="Proteomes" id="UP001281614">
    <property type="component" value="Unassembled WGS sequence"/>
</dbReference>
<evidence type="ECO:0000313" key="3">
    <source>
        <dbReference type="Proteomes" id="UP001281614"/>
    </source>
</evidence>
<organism evidence="2 3">
    <name type="scientific">Colletotrichum kahawae</name>
    <name type="common">Coffee berry disease fungus</name>
    <dbReference type="NCBI Taxonomy" id="34407"/>
    <lineage>
        <taxon>Eukaryota</taxon>
        <taxon>Fungi</taxon>
        <taxon>Dikarya</taxon>
        <taxon>Ascomycota</taxon>
        <taxon>Pezizomycotina</taxon>
        <taxon>Sordariomycetes</taxon>
        <taxon>Hypocreomycetidae</taxon>
        <taxon>Glomerellales</taxon>
        <taxon>Glomerellaceae</taxon>
        <taxon>Colletotrichum</taxon>
        <taxon>Colletotrichum gloeosporioides species complex</taxon>
    </lineage>
</organism>
<dbReference type="EMBL" id="VYYT01000028">
    <property type="protein sequence ID" value="KAK2776385.1"/>
    <property type="molecule type" value="Genomic_DNA"/>
</dbReference>
<gene>
    <name evidence="2" type="ORF">CKAH01_12439</name>
</gene>
<proteinExistence type="predicted"/>
<sequence length="394" mass="42680">MQPLVRQTRVVEPLNLPACRVEVDGGGEPLEDDTVGGRSAGDLNEDVQGCSRAVSLQKQGSGAHHPDTTKPARIVRPASSRLEVVLSGSSQTLMSERILSDGPPTCRRGRSAASSRTRAEESIPGRENETRWQSKTVAGRRTPSSSGCAKPGSLVEEEAGGRHPIAAHATGTGQAHCHCPAHLGRRGDSPMAPLHPETLRPCGRLNRRGALHDTGCGVELRARGRVETGPVFTELTEDRLAMESRCSSVQGCGLSLRFRHVKRLSVLGRDEASHGLSRVCSLTTVDMAIRLEGGSDLRVNSPVRCSAVQCSVPRQAKEARYMGQKSMHPAVVPRVKLRRQEWDVCGREVGMQRGDGDEAEEKRQDEWLSLLQRAVKGRRGKGKGGARSRSWSLE</sequence>
<feature type="compositionally biased region" description="Polar residues" evidence="1">
    <location>
        <begin position="133"/>
        <end position="147"/>
    </location>
</feature>
<protein>
    <submittedName>
        <fullName evidence="2">Uncharacterized protein</fullName>
    </submittedName>
</protein>
<feature type="region of interest" description="Disordered" evidence="1">
    <location>
        <begin position="97"/>
        <end position="158"/>
    </location>
</feature>